<dbReference type="EMBL" id="JADYXP020000020">
    <property type="protein sequence ID" value="KAL0104032.1"/>
    <property type="molecule type" value="Genomic_DNA"/>
</dbReference>
<name>A0AAW2EQA3_9HYME</name>
<comment type="caution">
    <text evidence="1">The sequence shown here is derived from an EMBL/GenBank/DDBJ whole genome shotgun (WGS) entry which is preliminary data.</text>
</comment>
<accession>A0AAW2EQA3</accession>
<dbReference type="PANTHER" id="PTHR31025">
    <property type="entry name" value="SI:CH211-196P9.1-RELATED"/>
    <property type="match status" value="1"/>
</dbReference>
<evidence type="ECO:0000313" key="2">
    <source>
        <dbReference type="Proteomes" id="UP001430953"/>
    </source>
</evidence>
<evidence type="ECO:0000313" key="1">
    <source>
        <dbReference type="EMBL" id="KAL0104032.1"/>
    </source>
</evidence>
<keyword evidence="2" id="KW-1185">Reference proteome</keyword>
<reference evidence="1 2" key="1">
    <citation type="submission" date="2023-03" db="EMBL/GenBank/DDBJ databases">
        <title>High recombination rates correlate with genetic variation in Cardiocondyla obscurior ants.</title>
        <authorList>
            <person name="Errbii M."/>
        </authorList>
    </citation>
    <scope>NUCLEOTIDE SEQUENCE [LARGE SCALE GENOMIC DNA]</scope>
    <source>
        <strain evidence="1">Alpha-2009</strain>
        <tissue evidence="1">Whole body</tissue>
    </source>
</reference>
<gene>
    <name evidence="1" type="ORF">PUN28_017016</name>
</gene>
<dbReference type="Proteomes" id="UP001430953">
    <property type="component" value="Unassembled WGS sequence"/>
</dbReference>
<dbReference type="PANTHER" id="PTHR31025:SF9">
    <property type="entry name" value="SI:DKEY-286J15.1"/>
    <property type="match status" value="1"/>
</dbReference>
<organism evidence="1 2">
    <name type="scientific">Cardiocondyla obscurior</name>
    <dbReference type="NCBI Taxonomy" id="286306"/>
    <lineage>
        <taxon>Eukaryota</taxon>
        <taxon>Metazoa</taxon>
        <taxon>Ecdysozoa</taxon>
        <taxon>Arthropoda</taxon>
        <taxon>Hexapoda</taxon>
        <taxon>Insecta</taxon>
        <taxon>Pterygota</taxon>
        <taxon>Neoptera</taxon>
        <taxon>Endopterygota</taxon>
        <taxon>Hymenoptera</taxon>
        <taxon>Apocrita</taxon>
        <taxon>Aculeata</taxon>
        <taxon>Formicoidea</taxon>
        <taxon>Formicidae</taxon>
        <taxon>Myrmicinae</taxon>
        <taxon>Cardiocondyla</taxon>
    </lineage>
</organism>
<sequence length="270" mass="31120">MKHKLPSHYNKECIKKCLQDTFPNRRQWIINTGLNISNIFKKYLRLLDYNGEMIELDFDAIYPTCGDNFLAKFPSFYIKHILCYIEQCRADIKKKIDISLPINNDGLRALIALTLLLPPANSFRKNNGKGCKGKGKILQNKDNLIYTEVPNPQLLRIFPEGTSLPYTETRIRSEATTNVQPYIMCIQGQEKVSYFVQGDGFFFDFQKEGTLIAAFDFLFKLYQVLHISYPSSFLNFYNFIDSFIYKINSKPSNIASSLHINICNVGESSI</sequence>
<protein>
    <submittedName>
        <fullName evidence="1">Uncharacterized protein</fullName>
    </submittedName>
</protein>
<proteinExistence type="predicted"/>
<dbReference type="AlphaFoldDB" id="A0AAW2EQA3"/>